<keyword evidence="3" id="KW-1185">Reference proteome</keyword>
<organism evidence="2 3">
    <name type="scientific">Ophiocordyceps sinensis</name>
    <dbReference type="NCBI Taxonomy" id="72228"/>
    <lineage>
        <taxon>Eukaryota</taxon>
        <taxon>Fungi</taxon>
        <taxon>Dikarya</taxon>
        <taxon>Ascomycota</taxon>
        <taxon>Pezizomycotina</taxon>
        <taxon>Sordariomycetes</taxon>
        <taxon>Hypocreomycetidae</taxon>
        <taxon>Hypocreales</taxon>
        <taxon>Ophiocordycipitaceae</taxon>
        <taxon>Ophiocordyceps</taxon>
    </lineage>
</organism>
<dbReference type="AlphaFoldDB" id="A0A8H4PWQ0"/>
<dbReference type="SUPFAM" id="SSF53335">
    <property type="entry name" value="S-adenosyl-L-methionine-dependent methyltransferases"/>
    <property type="match status" value="1"/>
</dbReference>
<feature type="domain" description="O-methyltransferase C-terminal" evidence="1">
    <location>
        <begin position="148"/>
        <end position="213"/>
    </location>
</feature>
<dbReference type="InterPro" id="IPR029063">
    <property type="entry name" value="SAM-dependent_MTases_sf"/>
</dbReference>
<dbReference type="PANTHER" id="PTHR43712">
    <property type="entry name" value="PUTATIVE (AFU_ORTHOLOGUE AFUA_4G14580)-RELATED"/>
    <property type="match status" value="1"/>
</dbReference>
<comment type="caution">
    <text evidence="2">The sequence shown here is derived from an EMBL/GenBank/DDBJ whole genome shotgun (WGS) entry which is preliminary data.</text>
</comment>
<sequence length="220" mass="25006">MLPQFYNYPHLSVINSLGIFEKLSQGPLTAHQRAEQCGASHLLIVRMMRFNVFRCCHRDWPRKLCSNRCLQPAREGQLQSCFPPRNPETGNDFNIYKTSQRSQQHWTETFPAEDVFGGVEINANAPLRQLVLEEQGPVIDSSIPPHLHDKDITYVQHDFLKPQTITRARVNTLKSIIHDCSDDQALEMLRNVAHGMTPGCSKMWILEAIVPETKGAVAFA</sequence>
<dbReference type="InterPro" id="IPR001077">
    <property type="entry name" value="COMT_C"/>
</dbReference>
<gene>
    <name evidence="2" type="ORF">G6O67_001071</name>
</gene>
<evidence type="ECO:0000313" key="3">
    <source>
        <dbReference type="Proteomes" id="UP000557566"/>
    </source>
</evidence>
<name>A0A8H4PWQ0_9HYPO</name>
<dbReference type="Proteomes" id="UP000557566">
    <property type="component" value="Unassembled WGS sequence"/>
</dbReference>
<reference evidence="2 3" key="1">
    <citation type="journal article" date="2020" name="Genome Biol. Evol.">
        <title>A new high-quality draft genome assembly of the Chinese cordyceps Ophiocordyceps sinensis.</title>
        <authorList>
            <person name="Shu R."/>
            <person name="Zhang J."/>
            <person name="Meng Q."/>
            <person name="Zhang H."/>
            <person name="Zhou G."/>
            <person name="Li M."/>
            <person name="Wu P."/>
            <person name="Zhao Y."/>
            <person name="Chen C."/>
            <person name="Qin Q."/>
        </authorList>
    </citation>
    <scope>NUCLEOTIDE SEQUENCE [LARGE SCALE GENOMIC DNA]</scope>
    <source>
        <strain evidence="2 3">IOZ07</strain>
    </source>
</reference>
<protein>
    <recommendedName>
        <fullName evidence="1">O-methyltransferase C-terminal domain-containing protein</fullName>
    </recommendedName>
</protein>
<dbReference type="EMBL" id="JAAVMX010000002">
    <property type="protein sequence ID" value="KAF4511867.1"/>
    <property type="molecule type" value="Genomic_DNA"/>
</dbReference>
<dbReference type="Gene3D" id="3.40.50.150">
    <property type="entry name" value="Vaccinia Virus protein VP39"/>
    <property type="match status" value="1"/>
</dbReference>
<dbReference type="GO" id="GO:0008171">
    <property type="term" value="F:O-methyltransferase activity"/>
    <property type="evidence" value="ECO:0007669"/>
    <property type="project" value="InterPro"/>
</dbReference>
<dbReference type="OrthoDB" id="1535081at2759"/>
<accession>A0A8H4PWQ0</accession>
<dbReference type="Pfam" id="PF00891">
    <property type="entry name" value="Methyltransf_2"/>
    <property type="match status" value="1"/>
</dbReference>
<proteinExistence type="predicted"/>
<dbReference type="PANTHER" id="PTHR43712:SF1">
    <property type="entry name" value="HYPOTHETICAL O-METHYLTRANSFERASE (EUROFUNG)-RELATED"/>
    <property type="match status" value="1"/>
</dbReference>
<evidence type="ECO:0000259" key="1">
    <source>
        <dbReference type="Pfam" id="PF00891"/>
    </source>
</evidence>
<evidence type="ECO:0000313" key="2">
    <source>
        <dbReference type="EMBL" id="KAF4511867.1"/>
    </source>
</evidence>